<organism evidence="1 2">
    <name type="scientific">Wolbachia pipientis</name>
    <dbReference type="NCBI Taxonomy" id="955"/>
    <lineage>
        <taxon>Bacteria</taxon>
        <taxon>Pseudomonadati</taxon>
        <taxon>Pseudomonadota</taxon>
        <taxon>Alphaproteobacteria</taxon>
        <taxon>Rickettsiales</taxon>
        <taxon>Anaplasmataceae</taxon>
        <taxon>Wolbachieae</taxon>
        <taxon>Wolbachia</taxon>
    </lineage>
</organism>
<dbReference type="EMBL" id="MJMG01000009">
    <property type="protein sequence ID" value="OEY86513.1"/>
    <property type="molecule type" value="Genomic_DNA"/>
</dbReference>
<gene>
    <name evidence="1" type="ORF">BIY23_03775</name>
</gene>
<dbReference type="RefSeq" id="WP_070065253.1">
    <property type="nucleotide sequence ID" value="NZ_MJMG01000009.1"/>
</dbReference>
<accession>A0A1E7QJ69</accession>
<sequence>MVSGEGSQGLDIAALQSAREHQEAGGEKSGFGIGYGDPYSTVLDGGKWLFCLISEGLYAAYNNVFEAWISGCNLDGMWKSANMLGVKFFEKIAEHFTGGGDQEVPHYDGAGDHHYNPDDFPHADARLAHEADGLHGAHDDGYYDGRQYLSPSHSPQMYQGQDLSELDRG</sequence>
<reference evidence="1 2" key="1">
    <citation type="submission" date="2016-09" db="EMBL/GenBank/DDBJ databases">
        <title>Genomic evidence for plant-parasitic nematodes as the earliest Wolbachia hosts.</title>
        <authorList>
            <person name="Brown A.M."/>
            <person name="Wasala S.K."/>
            <person name="Howe D.K."/>
            <person name="Peetz A.B."/>
            <person name="Zasada I.A."/>
            <person name="Denver D.R."/>
        </authorList>
    </citation>
    <scope>NUCLEOTIDE SEQUENCE [LARGE SCALE GENOMIC DNA]</scope>
    <source>
        <strain evidence="2">wPpe</strain>
    </source>
</reference>
<proteinExistence type="predicted"/>
<dbReference type="OrthoDB" id="7164372at2"/>
<comment type="caution">
    <text evidence="1">The sequence shown here is derived from an EMBL/GenBank/DDBJ whole genome shotgun (WGS) entry which is preliminary data.</text>
</comment>
<protein>
    <submittedName>
        <fullName evidence="1">Uncharacterized protein</fullName>
    </submittedName>
</protein>
<evidence type="ECO:0000313" key="2">
    <source>
        <dbReference type="Proteomes" id="UP000175679"/>
    </source>
</evidence>
<evidence type="ECO:0000313" key="1">
    <source>
        <dbReference type="EMBL" id="OEY86513.1"/>
    </source>
</evidence>
<dbReference type="AlphaFoldDB" id="A0A1E7QJ69"/>
<name>A0A1E7QJ69_WOLPI</name>
<dbReference type="Proteomes" id="UP000175679">
    <property type="component" value="Unassembled WGS sequence"/>
</dbReference>
<keyword evidence="2" id="KW-1185">Reference proteome</keyword>